<keyword evidence="2" id="KW-0677">Repeat</keyword>
<dbReference type="GO" id="GO:0003677">
    <property type="term" value="F:DNA binding"/>
    <property type="evidence" value="ECO:0007669"/>
    <property type="project" value="UniProtKB-KW"/>
</dbReference>
<dbReference type="Pfam" id="PF14598">
    <property type="entry name" value="PAS_11"/>
    <property type="match status" value="1"/>
</dbReference>
<dbReference type="Pfam" id="PF00010">
    <property type="entry name" value="HLH"/>
    <property type="match status" value="1"/>
</dbReference>
<dbReference type="GO" id="GO:0005634">
    <property type="term" value="C:nucleus"/>
    <property type="evidence" value="ECO:0007669"/>
    <property type="project" value="UniProtKB-SubCell"/>
</dbReference>
<dbReference type="SUPFAM" id="SSF55785">
    <property type="entry name" value="PYP-like sensor domain (PAS domain)"/>
    <property type="match status" value="2"/>
</dbReference>
<dbReference type="FunFam" id="3.30.450.20:FF:000006">
    <property type="entry name" value="aryl hydrocarbon receptor nuclear translocator-like protein 1"/>
    <property type="match status" value="1"/>
</dbReference>
<dbReference type="GO" id="GO:0005667">
    <property type="term" value="C:transcription regulator complex"/>
    <property type="evidence" value="ECO:0007669"/>
    <property type="project" value="InterPro"/>
</dbReference>
<dbReference type="InterPro" id="IPR013767">
    <property type="entry name" value="PAS_fold"/>
</dbReference>
<evidence type="ECO:0000313" key="11">
    <source>
        <dbReference type="Proteomes" id="UP001488838"/>
    </source>
</evidence>
<dbReference type="EMBL" id="JBBHLL010000007">
    <property type="protein sequence ID" value="KAK7833385.1"/>
    <property type="molecule type" value="Genomic_DNA"/>
</dbReference>
<evidence type="ECO:0000256" key="3">
    <source>
        <dbReference type="ARBA" id="ARBA00023015"/>
    </source>
</evidence>
<feature type="domain" description="PAS" evidence="8">
    <location>
        <begin position="197"/>
        <end position="262"/>
    </location>
</feature>
<feature type="domain" description="BHLH" evidence="9">
    <location>
        <begin position="126"/>
        <end position="179"/>
    </location>
</feature>
<dbReference type="SMART" id="SM00091">
    <property type="entry name" value="PAS"/>
    <property type="match status" value="2"/>
</dbReference>
<name>A0AAW0K3C6_MYOGA</name>
<dbReference type="SMART" id="SM00353">
    <property type="entry name" value="HLH"/>
    <property type="match status" value="1"/>
</dbReference>
<dbReference type="Pfam" id="PF00989">
    <property type="entry name" value="PAS"/>
    <property type="match status" value="1"/>
</dbReference>
<dbReference type="InterPro" id="IPR035965">
    <property type="entry name" value="PAS-like_dom_sf"/>
</dbReference>
<dbReference type="PROSITE" id="PS50112">
    <property type="entry name" value="PAS"/>
    <property type="match status" value="2"/>
</dbReference>
<evidence type="ECO:0008006" key="12">
    <source>
        <dbReference type="Google" id="ProtNLM"/>
    </source>
</evidence>
<feature type="compositionally biased region" description="Low complexity" evidence="7">
    <location>
        <begin position="73"/>
        <end position="86"/>
    </location>
</feature>
<dbReference type="InterPro" id="IPR011598">
    <property type="entry name" value="bHLH_dom"/>
</dbReference>
<feature type="compositionally biased region" description="Low complexity" evidence="7">
    <location>
        <begin position="583"/>
        <end position="593"/>
    </location>
</feature>
<feature type="region of interest" description="Disordered" evidence="7">
    <location>
        <begin position="500"/>
        <end position="528"/>
    </location>
</feature>
<evidence type="ECO:0000256" key="7">
    <source>
        <dbReference type="SAM" id="MobiDB-lite"/>
    </source>
</evidence>
<dbReference type="InterPro" id="IPR001067">
    <property type="entry name" value="Nuc_translocat"/>
</dbReference>
<dbReference type="NCBIfam" id="TIGR00229">
    <property type="entry name" value="sensory_box"/>
    <property type="match status" value="1"/>
</dbReference>
<dbReference type="Gene3D" id="3.30.450.20">
    <property type="entry name" value="PAS domain"/>
    <property type="match status" value="2"/>
</dbReference>
<dbReference type="CDD" id="cd00130">
    <property type="entry name" value="PAS"/>
    <property type="match status" value="2"/>
</dbReference>
<dbReference type="AlphaFoldDB" id="A0AAW0K3C6"/>
<dbReference type="InterPro" id="IPR001610">
    <property type="entry name" value="PAC"/>
</dbReference>
<evidence type="ECO:0000313" key="10">
    <source>
        <dbReference type="EMBL" id="KAK7833385.1"/>
    </source>
</evidence>
<feature type="region of interest" description="Disordered" evidence="7">
    <location>
        <begin position="582"/>
        <end position="667"/>
    </location>
</feature>
<dbReference type="Gene3D" id="4.10.280.10">
    <property type="entry name" value="Helix-loop-helix DNA-binding domain"/>
    <property type="match status" value="1"/>
</dbReference>
<sequence>MEALPRNRCGNLGTDGGSDRPSQILWSLELLVALWATPLHQGLKLETLTSASLPMADQRMDISSTISDFMSPGPTDLLSGSLGTSSVDCNRKRKGSSTDYQESMDTDKDDPHGRLEYAEHQGRIKNAREAHSQIEKRRRDKMNSFIDELASLVPTCNAMSRKLDKLTVLRMAVQHMKTLRGATNPYTEANYKPTFLSDDELKHLILRAADGFLFVVGCDRGKILFVSESVFKILNYSQSDLIGQSLFDFLHPKDIAKVKEQLSSSDTAPRERLIDAKTGLPVKTDITPGPSRLCSGARRSFFCRMKCNRPSVKLEDKDFASTCSKKKDRKSFCTIHSTGYLKSWPPTKMGLDEDNEPDNEGCNLSCLVAIGRLHSHVVPQPVNGEIRVKSMEATAILAYLPQELLGTSCYEYFHQDDIGHLAECHRQVLQTREKITTNCYKFKIKDGSFITLRSRWFSFMNPWTKEVEYIVSTNTVVLANVLEGGDPTFPQLTASPHSMDSMLPSGEGGPKRTHPTVPGIPGGTRAGAGKIGRMIAEEIMEIHRQVISLAASPTSGAQNSTLPLPGAPQCVETVWVTTVGVRGSSPSSCGSSPLNITSTPPPEASSPAGKKILNGGTPDIPSTGLLPGQAQETPGYPYSDSSSILGENPHIGIDMIDNDQGSSSPSNDEAAMAVIMSLLEADAGLGGPVDFSDLPWPL</sequence>
<evidence type="ECO:0000256" key="6">
    <source>
        <dbReference type="ARBA" id="ARBA00023242"/>
    </source>
</evidence>
<dbReference type="GO" id="GO:0003700">
    <property type="term" value="F:DNA-binding transcription factor activity"/>
    <property type="evidence" value="ECO:0007669"/>
    <property type="project" value="InterPro"/>
</dbReference>
<dbReference type="Proteomes" id="UP001488838">
    <property type="component" value="Unassembled WGS sequence"/>
</dbReference>
<evidence type="ECO:0000256" key="5">
    <source>
        <dbReference type="ARBA" id="ARBA00023163"/>
    </source>
</evidence>
<dbReference type="InterPro" id="IPR000014">
    <property type="entry name" value="PAS"/>
</dbReference>
<dbReference type="InterPro" id="IPR036638">
    <property type="entry name" value="HLH_DNA-bd_sf"/>
</dbReference>
<keyword evidence="11" id="KW-1185">Reference proteome</keyword>
<dbReference type="GO" id="GO:0005737">
    <property type="term" value="C:cytoplasm"/>
    <property type="evidence" value="ECO:0007669"/>
    <property type="project" value="InterPro"/>
</dbReference>
<evidence type="ECO:0000259" key="8">
    <source>
        <dbReference type="PROSITE" id="PS50112"/>
    </source>
</evidence>
<evidence type="ECO:0000256" key="1">
    <source>
        <dbReference type="ARBA" id="ARBA00004123"/>
    </source>
</evidence>
<evidence type="ECO:0000256" key="4">
    <source>
        <dbReference type="ARBA" id="ARBA00023125"/>
    </source>
</evidence>
<dbReference type="PANTHER" id="PTHR23042">
    <property type="entry name" value="CIRCADIAN PROTEIN CLOCK/ARNT/BMAL/PAS"/>
    <property type="match status" value="1"/>
</dbReference>
<keyword evidence="4" id="KW-0238">DNA-binding</keyword>
<dbReference type="GO" id="GO:0046983">
    <property type="term" value="F:protein dimerization activity"/>
    <property type="evidence" value="ECO:0007669"/>
    <property type="project" value="InterPro"/>
</dbReference>
<dbReference type="InterPro" id="IPR050933">
    <property type="entry name" value="Circadian_TF"/>
</dbReference>
<dbReference type="CDD" id="cd11438">
    <property type="entry name" value="bHLH-PAS_ARNTL_PASD3"/>
    <property type="match status" value="1"/>
</dbReference>
<keyword evidence="5" id="KW-0804">Transcription</keyword>
<keyword evidence="3" id="KW-0805">Transcription regulation</keyword>
<dbReference type="PROSITE" id="PS50888">
    <property type="entry name" value="BHLH"/>
    <property type="match status" value="1"/>
</dbReference>
<feature type="domain" description="PAS" evidence="8">
    <location>
        <begin position="383"/>
        <end position="432"/>
    </location>
</feature>
<comment type="subcellular location">
    <subcellularLocation>
        <location evidence="1">Nucleus</location>
    </subcellularLocation>
</comment>
<reference evidence="10 11" key="1">
    <citation type="journal article" date="2023" name="bioRxiv">
        <title>Conserved and derived expression patterns and positive selection on dental genes reveal complex evolutionary context of ever-growing rodent molars.</title>
        <authorList>
            <person name="Calamari Z.T."/>
            <person name="Song A."/>
            <person name="Cohen E."/>
            <person name="Akter M."/>
            <person name="Roy R.D."/>
            <person name="Hallikas O."/>
            <person name="Christensen M.M."/>
            <person name="Li P."/>
            <person name="Marangoni P."/>
            <person name="Jernvall J."/>
            <person name="Klein O.D."/>
        </authorList>
    </citation>
    <scope>NUCLEOTIDE SEQUENCE [LARGE SCALE GENOMIC DNA]</scope>
    <source>
        <strain evidence="10">V071</strain>
    </source>
</reference>
<feature type="region of interest" description="Disordered" evidence="7">
    <location>
        <begin position="73"/>
        <end position="112"/>
    </location>
</feature>
<evidence type="ECO:0000256" key="2">
    <source>
        <dbReference type="ARBA" id="ARBA00022737"/>
    </source>
</evidence>
<dbReference type="SUPFAM" id="SSF47459">
    <property type="entry name" value="HLH, helix-loop-helix DNA-binding domain"/>
    <property type="match status" value="1"/>
</dbReference>
<keyword evidence="6" id="KW-0539">Nucleus</keyword>
<proteinExistence type="predicted"/>
<organism evidence="10 11">
    <name type="scientific">Myodes glareolus</name>
    <name type="common">Bank vole</name>
    <name type="synonym">Clethrionomys glareolus</name>
    <dbReference type="NCBI Taxonomy" id="447135"/>
    <lineage>
        <taxon>Eukaryota</taxon>
        <taxon>Metazoa</taxon>
        <taxon>Chordata</taxon>
        <taxon>Craniata</taxon>
        <taxon>Vertebrata</taxon>
        <taxon>Euteleostomi</taxon>
        <taxon>Mammalia</taxon>
        <taxon>Eutheria</taxon>
        <taxon>Euarchontoglires</taxon>
        <taxon>Glires</taxon>
        <taxon>Rodentia</taxon>
        <taxon>Myomorpha</taxon>
        <taxon>Muroidea</taxon>
        <taxon>Cricetidae</taxon>
        <taxon>Arvicolinae</taxon>
        <taxon>Myodes</taxon>
    </lineage>
</organism>
<gene>
    <name evidence="10" type="ORF">U0070_017384</name>
</gene>
<evidence type="ECO:0000259" key="9">
    <source>
        <dbReference type="PROSITE" id="PS50888"/>
    </source>
</evidence>
<comment type="caution">
    <text evidence="10">The sequence shown here is derived from an EMBL/GenBank/DDBJ whole genome shotgun (WGS) entry which is preliminary data.</text>
</comment>
<dbReference type="SMART" id="SM00086">
    <property type="entry name" value="PAC"/>
    <property type="match status" value="1"/>
</dbReference>
<protein>
    <recommendedName>
        <fullName evidence="12">Aryl hydrocarbon receptor nuclear translocator-like protein 1</fullName>
    </recommendedName>
</protein>
<dbReference type="PRINTS" id="PR00785">
    <property type="entry name" value="NCTRNSLOCATR"/>
</dbReference>
<accession>A0AAW0K3C6</accession>
<dbReference type="FunFam" id="4.10.280.10:FF:000018">
    <property type="entry name" value="Aryl hydrocarbon receptor nuclear translocator-like protein 1"/>
    <property type="match status" value="1"/>
</dbReference>